<protein>
    <recommendedName>
        <fullName evidence="1">GST N-terminal domain-containing protein</fullName>
    </recommendedName>
</protein>
<gene>
    <name evidence="2" type="ORF">V1286_004538</name>
</gene>
<organism evidence="2 3">
    <name type="scientific">Bradyrhizobium algeriense</name>
    <dbReference type="NCBI Taxonomy" id="634784"/>
    <lineage>
        <taxon>Bacteria</taxon>
        <taxon>Pseudomonadati</taxon>
        <taxon>Pseudomonadota</taxon>
        <taxon>Alphaproteobacteria</taxon>
        <taxon>Hyphomicrobiales</taxon>
        <taxon>Nitrobacteraceae</taxon>
        <taxon>Bradyrhizobium</taxon>
    </lineage>
</organism>
<dbReference type="Gene3D" id="3.40.30.10">
    <property type="entry name" value="Glutaredoxin"/>
    <property type="match status" value="1"/>
</dbReference>
<comment type="caution">
    <text evidence="2">The sequence shown here is derived from an EMBL/GenBank/DDBJ whole genome shotgun (WGS) entry which is preliminary data.</text>
</comment>
<dbReference type="InterPro" id="IPR036249">
    <property type="entry name" value="Thioredoxin-like_sf"/>
</dbReference>
<accession>A0ABU8BEP3</accession>
<dbReference type="InterPro" id="IPR004045">
    <property type="entry name" value="Glutathione_S-Trfase_N"/>
</dbReference>
<reference evidence="2 3" key="1">
    <citation type="submission" date="2024-02" db="EMBL/GenBank/DDBJ databases">
        <title>Adaptive strategies in a cosmopolitan and abundant soil bacterium.</title>
        <authorList>
            <person name="Carini P."/>
        </authorList>
    </citation>
    <scope>NUCLEOTIDE SEQUENCE [LARGE SCALE GENOMIC DNA]</scope>
    <source>
        <strain evidence="2 3">AZCC 1608</strain>
    </source>
</reference>
<dbReference type="Pfam" id="PF02798">
    <property type="entry name" value="GST_N"/>
    <property type="match status" value="1"/>
</dbReference>
<dbReference type="EMBL" id="JAZHRV010000001">
    <property type="protein sequence ID" value="MEH2557009.1"/>
    <property type="molecule type" value="Genomic_DNA"/>
</dbReference>
<evidence type="ECO:0000259" key="1">
    <source>
        <dbReference type="PROSITE" id="PS50404"/>
    </source>
</evidence>
<keyword evidence="3" id="KW-1185">Reference proteome</keyword>
<evidence type="ECO:0000313" key="2">
    <source>
        <dbReference type="EMBL" id="MEH2557009.1"/>
    </source>
</evidence>
<dbReference type="Proteomes" id="UP001364224">
    <property type="component" value="Unassembled WGS sequence"/>
</dbReference>
<name>A0ABU8BEP3_9BRAD</name>
<dbReference type="PROSITE" id="PS50404">
    <property type="entry name" value="GST_NTER"/>
    <property type="match status" value="1"/>
</dbReference>
<evidence type="ECO:0000313" key="3">
    <source>
        <dbReference type="Proteomes" id="UP001364224"/>
    </source>
</evidence>
<proteinExistence type="predicted"/>
<sequence>MARMEHHSPEYLKINPLGVIPTLIHDGKPLHEVIERNTHASRRGGLDCRRGQPMPRRISAPLLIPEMDWTLRC</sequence>
<dbReference type="SUPFAM" id="SSF52833">
    <property type="entry name" value="Thioredoxin-like"/>
    <property type="match status" value="1"/>
</dbReference>
<feature type="domain" description="GST N-terminal" evidence="1">
    <location>
        <begin position="1"/>
        <end position="48"/>
    </location>
</feature>